<name>A0A6G0Y4C8_APHCR</name>
<evidence type="ECO:0000259" key="2">
    <source>
        <dbReference type="Pfam" id="PF14529"/>
    </source>
</evidence>
<protein>
    <recommendedName>
        <fullName evidence="2">Endonuclease/exonuclease/phosphatase domain-containing protein</fullName>
    </recommendedName>
</protein>
<comment type="caution">
    <text evidence="3">The sequence shown here is derived from an EMBL/GenBank/DDBJ whole genome shotgun (WGS) entry which is preliminary data.</text>
</comment>
<dbReference type="SUPFAM" id="SSF56219">
    <property type="entry name" value="DNase I-like"/>
    <property type="match status" value="1"/>
</dbReference>
<keyword evidence="4" id="KW-1185">Reference proteome</keyword>
<evidence type="ECO:0000256" key="1">
    <source>
        <dbReference type="SAM" id="Coils"/>
    </source>
</evidence>
<dbReference type="Pfam" id="PF14529">
    <property type="entry name" value="Exo_endo_phos_2"/>
    <property type="match status" value="1"/>
</dbReference>
<sequence length="291" mass="33046">MVARISRLRTQAAAVFDKERAEVELARTNDAYREAKRQLKNAILRSKKASWTNHSSPSTVSGFPTEAEWQRRWDVAVTGRWTMTLIPNISRWTGRRFGEVNYHLSQFLSGHGCLGKYLYKIKKVENTNCVDCGAVMDDPEHAFFSCDRWWRQRRELEVLINRDFSPPTAVAEIMIEITRSPPGVQVYSCYASPNRPHAQYESFLRRLEASVRSIPPGTPVLVTGDFNNRSATWGDWIDNLRGDELSAMFETLEIAIANTGSTPTFNRDAGSIVDITVRDTNAPHRKLEGHG</sequence>
<reference evidence="3 4" key="1">
    <citation type="submission" date="2019-08" db="EMBL/GenBank/DDBJ databases">
        <title>Whole genome of Aphis craccivora.</title>
        <authorList>
            <person name="Voronova N.V."/>
            <person name="Shulinski R.S."/>
            <person name="Bandarenka Y.V."/>
            <person name="Zhorov D.G."/>
            <person name="Warner D."/>
        </authorList>
    </citation>
    <scope>NUCLEOTIDE SEQUENCE [LARGE SCALE GENOMIC DNA]</scope>
    <source>
        <strain evidence="3">180601</strain>
        <tissue evidence="3">Whole Body</tissue>
    </source>
</reference>
<dbReference type="OrthoDB" id="7480128at2759"/>
<evidence type="ECO:0000313" key="3">
    <source>
        <dbReference type="EMBL" id="KAF0748877.1"/>
    </source>
</evidence>
<dbReference type="InterPro" id="IPR005135">
    <property type="entry name" value="Endo/exonuclease/phosphatase"/>
</dbReference>
<proteinExistence type="predicted"/>
<feature type="domain" description="Endonuclease/exonuclease/phosphatase" evidence="2">
    <location>
        <begin position="185"/>
        <end position="287"/>
    </location>
</feature>
<dbReference type="Gene3D" id="3.60.10.10">
    <property type="entry name" value="Endonuclease/exonuclease/phosphatase"/>
    <property type="match status" value="1"/>
</dbReference>
<dbReference type="AlphaFoldDB" id="A0A6G0Y4C8"/>
<dbReference type="Proteomes" id="UP000478052">
    <property type="component" value="Unassembled WGS sequence"/>
</dbReference>
<keyword evidence="1" id="KW-0175">Coiled coil</keyword>
<dbReference type="EMBL" id="VUJU01006315">
    <property type="protein sequence ID" value="KAF0748877.1"/>
    <property type="molecule type" value="Genomic_DNA"/>
</dbReference>
<organism evidence="3 4">
    <name type="scientific">Aphis craccivora</name>
    <name type="common">Cowpea aphid</name>
    <dbReference type="NCBI Taxonomy" id="307492"/>
    <lineage>
        <taxon>Eukaryota</taxon>
        <taxon>Metazoa</taxon>
        <taxon>Ecdysozoa</taxon>
        <taxon>Arthropoda</taxon>
        <taxon>Hexapoda</taxon>
        <taxon>Insecta</taxon>
        <taxon>Pterygota</taxon>
        <taxon>Neoptera</taxon>
        <taxon>Paraneoptera</taxon>
        <taxon>Hemiptera</taxon>
        <taxon>Sternorrhyncha</taxon>
        <taxon>Aphidomorpha</taxon>
        <taxon>Aphidoidea</taxon>
        <taxon>Aphididae</taxon>
        <taxon>Aphidini</taxon>
        <taxon>Aphis</taxon>
        <taxon>Aphis</taxon>
    </lineage>
</organism>
<accession>A0A6G0Y4C8</accession>
<evidence type="ECO:0000313" key="4">
    <source>
        <dbReference type="Proteomes" id="UP000478052"/>
    </source>
</evidence>
<feature type="coiled-coil region" evidence="1">
    <location>
        <begin position="18"/>
        <end position="45"/>
    </location>
</feature>
<dbReference type="InterPro" id="IPR036691">
    <property type="entry name" value="Endo/exonu/phosph_ase_sf"/>
</dbReference>
<gene>
    <name evidence="3" type="ORF">FWK35_00017643</name>
</gene>
<dbReference type="GO" id="GO:0003824">
    <property type="term" value="F:catalytic activity"/>
    <property type="evidence" value="ECO:0007669"/>
    <property type="project" value="InterPro"/>
</dbReference>